<protein>
    <submittedName>
        <fullName evidence="1">Uncharacterized protein</fullName>
    </submittedName>
</protein>
<evidence type="ECO:0000313" key="2">
    <source>
        <dbReference type="Proteomes" id="UP001054846"/>
    </source>
</evidence>
<dbReference type="EMBL" id="CP063845">
    <property type="protein sequence ID" value="UFP94948.1"/>
    <property type="molecule type" value="Genomic_DNA"/>
</dbReference>
<proteinExistence type="predicted"/>
<organism evidence="1 2">
    <name type="scientific">Gloeobacter morelensis MG652769</name>
    <dbReference type="NCBI Taxonomy" id="2781736"/>
    <lineage>
        <taxon>Bacteria</taxon>
        <taxon>Bacillati</taxon>
        <taxon>Cyanobacteriota</taxon>
        <taxon>Cyanophyceae</taxon>
        <taxon>Gloeobacterales</taxon>
        <taxon>Gloeobacteraceae</taxon>
        <taxon>Gloeobacter</taxon>
        <taxon>Gloeobacter morelensis</taxon>
    </lineage>
</organism>
<reference evidence="1 2" key="1">
    <citation type="journal article" date="2021" name="Genome Biol. Evol.">
        <title>Complete Genome Sequencing of a Novel Gloeobacter Species from a Waterfall Cave in Mexico.</title>
        <authorList>
            <person name="Saw J.H."/>
            <person name="Cardona T."/>
            <person name="Montejano G."/>
        </authorList>
    </citation>
    <scope>NUCLEOTIDE SEQUENCE [LARGE SCALE GENOMIC DNA]</scope>
    <source>
        <strain evidence="1">MG652769</strain>
    </source>
</reference>
<dbReference type="Proteomes" id="UP001054846">
    <property type="component" value="Chromosome"/>
</dbReference>
<accession>A0ABY3PMN0</accession>
<evidence type="ECO:0000313" key="1">
    <source>
        <dbReference type="EMBL" id="UFP94948.1"/>
    </source>
</evidence>
<gene>
    <name evidence="1" type="ORF">ISF26_01485</name>
</gene>
<name>A0ABY3PMN0_9CYAN</name>
<sequence length="100" mass="10925">MLPAIDPLSFPDAAFIGDVLVFDVRGRNLDTVEGIQVKPARGVRAMLGDPLARRDSPVHTGPDRLTVTVQIDFDAYPGDRRLWVQSPTGDSNPLILTVML</sequence>
<dbReference type="RefSeq" id="WP_230842012.1">
    <property type="nucleotide sequence ID" value="NZ_CP063845.1"/>
</dbReference>
<keyword evidence="2" id="KW-1185">Reference proteome</keyword>